<accession>A0ABD5UZ90</accession>
<proteinExistence type="predicted"/>
<evidence type="ECO:0000313" key="3">
    <source>
        <dbReference type="Proteomes" id="UP001596312"/>
    </source>
</evidence>
<sequence length="210" mass="23802">MIPRRYARYYLENAPSLLWLLLVNVLALLVGVRFYVETMPAVHTFLWPFYLDSPAALLLVTLSLTTLLANLGNPLDEVPHNRALAYLHTLAFVWLVKYGLWTALALNLGFTHYFPDLYDYWFIVITHLAFVLEAYLLPHYGRTTRGALALSLVLLLANDAFDYLLGYHPPLRYEPGLLLPVATVGLSLLSVWLASRVFDRLEPADASHSS</sequence>
<keyword evidence="1" id="KW-0472">Membrane</keyword>
<evidence type="ECO:0000313" key="2">
    <source>
        <dbReference type="EMBL" id="MFC6903936.1"/>
    </source>
</evidence>
<feature type="transmembrane region" description="Helical" evidence="1">
    <location>
        <begin position="177"/>
        <end position="194"/>
    </location>
</feature>
<protein>
    <submittedName>
        <fullName evidence="2">DUF1405 domain-containing protein</fullName>
    </submittedName>
</protein>
<feature type="transmembrane region" description="Helical" evidence="1">
    <location>
        <begin position="16"/>
        <end position="35"/>
    </location>
</feature>
<dbReference type="InterPro" id="IPR009845">
    <property type="entry name" value="DUF1405"/>
</dbReference>
<dbReference type="EMBL" id="JBHSXQ010000001">
    <property type="protein sequence ID" value="MFC6903936.1"/>
    <property type="molecule type" value="Genomic_DNA"/>
</dbReference>
<dbReference type="PANTHER" id="PTHR40042">
    <property type="entry name" value="HYPOTHETICAL MEMBRANE SPANNING PROTEIN"/>
    <property type="match status" value="1"/>
</dbReference>
<feature type="transmembrane region" description="Helical" evidence="1">
    <location>
        <begin position="148"/>
        <end position="165"/>
    </location>
</feature>
<dbReference type="RefSeq" id="WP_340602428.1">
    <property type="nucleotide sequence ID" value="NZ_JBBMXV010000001.1"/>
</dbReference>
<keyword evidence="3" id="KW-1185">Reference proteome</keyword>
<feature type="transmembrane region" description="Helical" evidence="1">
    <location>
        <begin position="118"/>
        <end position="136"/>
    </location>
</feature>
<evidence type="ECO:0000256" key="1">
    <source>
        <dbReference type="SAM" id="Phobius"/>
    </source>
</evidence>
<reference evidence="2 3" key="1">
    <citation type="journal article" date="2019" name="Int. J. Syst. Evol. Microbiol.">
        <title>The Global Catalogue of Microorganisms (GCM) 10K type strain sequencing project: providing services to taxonomists for standard genome sequencing and annotation.</title>
        <authorList>
            <consortium name="The Broad Institute Genomics Platform"/>
            <consortium name="The Broad Institute Genome Sequencing Center for Infectious Disease"/>
            <person name="Wu L."/>
            <person name="Ma J."/>
        </authorList>
    </citation>
    <scope>NUCLEOTIDE SEQUENCE [LARGE SCALE GENOMIC DNA]</scope>
    <source>
        <strain evidence="2 3">CGMCC 1.3240</strain>
    </source>
</reference>
<name>A0ABD5UZ90_9EURY</name>
<organism evidence="2 3">
    <name type="scientific">Halalkalicoccus tibetensis</name>
    <dbReference type="NCBI Taxonomy" id="175632"/>
    <lineage>
        <taxon>Archaea</taxon>
        <taxon>Methanobacteriati</taxon>
        <taxon>Methanobacteriota</taxon>
        <taxon>Stenosarchaea group</taxon>
        <taxon>Halobacteria</taxon>
        <taxon>Halobacteriales</taxon>
        <taxon>Halococcaceae</taxon>
        <taxon>Halalkalicoccus</taxon>
    </lineage>
</organism>
<dbReference type="Proteomes" id="UP001596312">
    <property type="component" value="Unassembled WGS sequence"/>
</dbReference>
<keyword evidence="1" id="KW-1133">Transmembrane helix</keyword>
<keyword evidence="1" id="KW-0812">Transmembrane</keyword>
<feature type="transmembrane region" description="Helical" evidence="1">
    <location>
        <begin position="84"/>
        <end position="106"/>
    </location>
</feature>
<feature type="transmembrane region" description="Helical" evidence="1">
    <location>
        <begin position="55"/>
        <end position="72"/>
    </location>
</feature>
<gene>
    <name evidence="2" type="ORF">ACFQGH_01845</name>
</gene>
<dbReference type="AlphaFoldDB" id="A0ABD5UZ90"/>
<dbReference type="Pfam" id="PF07187">
    <property type="entry name" value="DUF1405"/>
    <property type="match status" value="1"/>
</dbReference>
<dbReference type="PANTHER" id="PTHR40042:SF1">
    <property type="entry name" value="DUF1405 DOMAIN-CONTAINING PROTEIN"/>
    <property type="match status" value="1"/>
</dbReference>
<comment type="caution">
    <text evidence="2">The sequence shown here is derived from an EMBL/GenBank/DDBJ whole genome shotgun (WGS) entry which is preliminary data.</text>
</comment>